<feature type="domain" description="PilB3-like C-terminal" evidence="3">
    <location>
        <begin position="484"/>
        <end position="549"/>
    </location>
</feature>
<dbReference type="Pfam" id="PF23989">
    <property type="entry name" value="PilB3_C"/>
    <property type="match status" value="1"/>
</dbReference>
<dbReference type="RefSeq" id="WP_250869177.1">
    <property type="nucleotide sequence ID" value="NZ_JAGSOI010000077.1"/>
</dbReference>
<dbReference type="PANTHER" id="PTHR30486:SF6">
    <property type="entry name" value="TYPE IV PILUS RETRACTATION ATPASE PILT"/>
    <property type="match status" value="1"/>
</dbReference>
<comment type="similarity">
    <text evidence="1">Belongs to the GSP E family.</text>
</comment>
<dbReference type="Gene3D" id="3.30.450.380">
    <property type="match status" value="1"/>
</dbReference>
<dbReference type="EMBL" id="JAGSOI010000077">
    <property type="protein sequence ID" value="MCM1987818.1"/>
    <property type="molecule type" value="Genomic_DNA"/>
</dbReference>
<evidence type="ECO:0000259" key="2">
    <source>
        <dbReference type="Pfam" id="PF00437"/>
    </source>
</evidence>
<dbReference type="InterPro" id="IPR050921">
    <property type="entry name" value="T4SS_GSP_E_ATPase"/>
</dbReference>
<evidence type="ECO:0000259" key="4">
    <source>
        <dbReference type="Pfam" id="PF23990"/>
    </source>
</evidence>
<organism evidence="5 6">
    <name type="scientific">Methanococcoides seepicolus</name>
    <dbReference type="NCBI Taxonomy" id="2828780"/>
    <lineage>
        <taxon>Archaea</taxon>
        <taxon>Methanobacteriati</taxon>
        <taxon>Methanobacteriota</taxon>
        <taxon>Stenosarchaea group</taxon>
        <taxon>Methanomicrobia</taxon>
        <taxon>Methanosarcinales</taxon>
        <taxon>Methanosarcinaceae</taxon>
        <taxon>Methanococcoides</taxon>
    </lineage>
</organism>
<dbReference type="PANTHER" id="PTHR30486">
    <property type="entry name" value="TWITCHING MOTILITY PROTEIN PILT"/>
    <property type="match status" value="1"/>
</dbReference>
<evidence type="ECO:0000313" key="6">
    <source>
        <dbReference type="Proteomes" id="UP001056766"/>
    </source>
</evidence>
<dbReference type="AlphaFoldDB" id="A0A9E4ZJE8"/>
<comment type="caution">
    <text evidence="5">The sequence shown here is derived from an EMBL/GenBank/DDBJ whole genome shotgun (WGS) entry which is preliminary data.</text>
</comment>
<dbReference type="Pfam" id="PF23990">
    <property type="entry name" value="PilB3_N"/>
    <property type="match status" value="1"/>
</dbReference>
<dbReference type="InterPro" id="IPR027417">
    <property type="entry name" value="P-loop_NTPase"/>
</dbReference>
<keyword evidence="6" id="KW-1185">Reference proteome</keyword>
<gene>
    <name evidence="5" type="ORF">KDK67_12670</name>
</gene>
<reference evidence="5" key="1">
    <citation type="journal article" date="2021" name="mSystems">
        <title>Bacteria and Archaea Synergistically Convert Glycine Betaine to Biogenic Methane in the Formosa Cold Seep of the South China Sea.</title>
        <authorList>
            <person name="Li L."/>
            <person name="Zhang W."/>
            <person name="Zhang S."/>
            <person name="Song L."/>
            <person name="Sun Q."/>
            <person name="Zhang H."/>
            <person name="Xiang H."/>
            <person name="Dong X."/>
        </authorList>
    </citation>
    <scope>NUCLEOTIDE SEQUENCE</scope>
    <source>
        <strain evidence="5">LLY</strain>
    </source>
</reference>
<evidence type="ECO:0000259" key="3">
    <source>
        <dbReference type="Pfam" id="PF23989"/>
    </source>
</evidence>
<dbReference type="InterPro" id="IPR001482">
    <property type="entry name" value="T2SS/T4SS_dom"/>
</dbReference>
<evidence type="ECO:0000313" key="5">
    <source>
        <dbReference type="EMBL" id="MCM1987818.1"/>
    </source>
</evidence>
<dbReference type="Proteomes" id="UP001056766">
    <property type="component" value="Unassembled WGS sequence"/>
</dbReference>
<feature type="domain" description="PilB3-like N-terminal" evidence="4">
    <location>
        <begin position="53"/>
        <end position="98"/>
    </location>
</feature>
<feature type="domain" description="Bacterial type II secretion system protein E" evidence="2">
    <location>
        <begin position="208"/>
        <end position="421"/>
    </location>
</feature>
<dbReference type="InterPro" id="IPR056570">
    <property type="entry name" value="PilB3-like_N"/>
</dbReference>
<dbReference type="Gene3D" id="3.40.50.300">
    <property type="entry name" value="P-loop containing nucleotide triphosphate hydrolases"/>
    <property type="match status" value="1"/>
</dbReference>
<dbReference type="SUPFAM" id="SSF52540">
    <property type="entry name" value="P-loop containing nucleoside triphosphate hydrolases"/>
    <property type="match status" value="1"/>
</dbReference>
<protein>
    <submittedName>
        <fullName evidence="5">Type II/IV secretion system ATPase subunit</fullName>
    </submittedName>
</protein>
<dbReference type="Pfam" id="PF00437">
    <property type="entry name" value="T2SSE"/>
    <property type="match status" value="1"/>
</dbReference>
<proteinExistence type="inferred from homology"/>
<sequence length="579" mass="65621">MKEIVANIKNYLSTVDPNLKKPSFSSFFELLDLKKRSLSKGHDVSDSHNLLNEDLVSFTVPEGHKEIEKYWVDEPYSFVSILYDTIRSDTKYVVVEPKLNRFEKTLLEEVIMMLEDVLTLRGVDNIDEFEKVDRSELLRQKTAGILSEYSKLDTRSFEKIFYYVKRDFVEFGKISAIMRDHSVEDIWCNGVGIPIYVYHSGYGDLPTNIVFDTDDELDSFVMRIAQQGGRHLSKSNPILDTVMKEGSRINITYGHDISPKGSSFSIRRQKKVPLTPLDLIAWKTFSAEMMAYFWLCMENRKNILLCGGTATGKTSALNAICMFIPLNIRIVTLEDTREIQLPHENWIPTVTRDGVSSIDAATIDLEDLLRASLRQRPEYLLVGEVRGREAEILFQAMNAGHATCSTFHAGTPKEVINRFTNPPINVPAAMFTALDVICMLSNSYENGAEKRKVSVVAEVTGVGKDVHTKDVFHWDFVADGLNFAGSGVLDDIRRRRGWSAEEVEDILEMRAKFLVKLIERGIRDYDSVVRWINAYCKNPVDTMSLLDGDGSDPMHSILSGNCLLNIDECENEMLVSQGI</sequence>
<reference evidence="5" key="2">
    <citation type="submission" date="2021-04" db="EMBL/GenBank/DDBJ databases">
        <authorList>
            <person name="Dong X."/>
        </authorList>
    </citation>
    <scope>NUCLEOTIDE SEQUENCE</scope>
    <source>
        <strain evidence="5">LLY</strain>
    </source>
</reference>
<evidence type="ECO:0000256" key="1">
    <source>
        <dbReference type="ARBA" id="ARBA00006611"/>
    </source>
</evidence>
<dbReference type="CDD" id="cd01130">
    <property type="entry name" value="VirB11-like_ATPase"/>
    <property type="match status" value="1"/>
</dbReference>
<dbReference type="InterPro" id="IPR056571">
    <property type="entry name" value="PilB3-like_C"/>
</dbReference>
<name>A0A9E4ZJE8_9EURY</name>
<dbReference type="GO" id="GO:0016887">
    <property type="term" value="F:ATP hydrolysis activity"/>
    <property type="evidence" value="ECO:0007669"/>
    <property type="project" value="InterPro"/>
</dbReference>
<accession>A0A9E4ZJE8</accession>